<keyword evidence="3 7" id="KW-0560">Oxidoreductase</keyword>
<evidence type="ECO:0000256" key="5">
    <source>
        <dbReference type="ARBA" id="ARBA00023033"/>
    </source>
</evidence>
<dbReference type="GO" id="GO:0016705">
    <property type="term" value="F:oxidoreductase activity, acting on paired donors, with incorporation or reduction of molecular oxygen"/>
    <property type="evidence" value="ECO:0007669"/>
    <property type="project" value="InterPro"/>
</dbReference>
<reference evidence="8 9" key="1">
    <citation type="submission" date="2019-09" db="EMBL/GenBank/DDBJ databases">
        <title>A chromosome-level genome assembly of the Chinese tupelo Nyssa sinensis.</title>
        <authorList>
            <person name="Yang X."/>
            <person name="Kang M."/>
            <person name="Yang Y."/>
            <person name="Xiong H."/>
            <person name="Wang M."/>
            <person name="Zhang Z."/>
            <person name="Wang Z."/>
            <person name="Wu H."/>
            <person name="Ma T."/>
            <person name="Liu J."/>
            <person name="Xi Z."/>
        </authorList>
    </citation>
    <scope>NUCLEOTIDE SEQUENCE [LARGE SCALE GENOMIC DNA]</scope>
    <source>
        <strain evidence="8">J267</strain>
        <tissue evidence="8">Leaf</tissue>
    </source>
</reference>
<keyword evidence="5 7" id="KW-0503">Monooxygenase</keyword>
<evidence type="ECO:0000256" key="7">
    <source>
        <dbReference type="RuleBase" id="RU000461"/>
    </source>
</evidence>
<dbReference type="InterPro" id="IPR036396">
    <property type="entry name" value="Cyt_P450_sf"/>
</dbReference>
<dbReference type="GO" id="GO:0005506">
    <property type="term" value="F:iron ion binding"/>
    <property type="evidence" value="ECO:0007669"/>
    <property type="project" value="InterPro"/>
</dbReference>
<dbReference type="PRINTS" id="PR00463">
    <property type="entry name" value="EP450I"/>
</dbReference>
<feature type="binding site" description="axial binding residue" evidence="6">
    <location>
        <position position="445"/>
    </location>
    <ligand>
        <name>heme</name>
        <dbReference type="ChEBI" id="CHEBI:30413"/>
    </ligand>
    <ligandPart>
        <name>Fe</name>
        <dbReference type="ChEBI" id="CHEBI:18248"/>
    </ligandPart>
</feature>
<proteinExistence type="inferred from homology"/>
<dbReference type="SUPFAM" id="SSF48264">
    <property type="entry name" value="Cytochrome P450"/>
    <property type="match status" value="1"/>
</dbReference>
<comment type="cofactor">
    <cofactor evidence="6">
        <name>heme</name>
        <dbReference type="ChEBI" id="CHEBI:30413"/>
    </cofactor>
</comment>
<comment type="similarity">
    <text evidence="7">Belongs to the cytochrome P450 family.</text>
</comment>
<dbReference type="EMBL" id="CM018045">
    <property type="protein sequence ID" value="KAA8528479.1"/>
    <property type="molecule type" value="Genomic_DNA"/>
</dbReference>
<dbReference type="Proteomes" id="UP000325577">
    <property type="component" value="Linkage Group LG21"/>
</dbReference>
<dbReference type="GO" id="GO:0020037">
    <property type="term" value="F:heme binding"/>
    <property type="evidence" value="ECO:0007669"/>
    <property type="project" value="InterPro"/>
</dbReference>
<keyword evidence="1 6" id="KW-0349">Heme</keyword>
<dbReference type="PANTHER" id="PTHR47947:SF3">
    <property type="entry name" value="CYTOCHROME P450 81D1-LIKE"/>
    <property type="match status" value="1"/>
</dbReference>
<dbReference type="PRINTS" id="PR00385">
    <property type="entry name" value="P450"/>
</dbReference>
<dbReference type="OrthoDB" id="1055148at2759"/>
<evidence type="ECO:0000256" key="6">
    <source>
        <dbReference type="PIRSR" id="PIRSR602401-1"/>
    </source>
</evidence>
<keyword evidence="9" id="KW-1185">Reference proteome</keyword>
<protein>
    <submittedName>
        <fullName evidence="8">Uncharacterized protein</fullName>
    </submittedName>
</protein>
<evidence type="ECO:0000256" key="4">
    <source>
        <dbReference type="ARBA" id="ARBA00023004"/>
    </source>
</evidence>
<dbReference type="PROSITE" id="PS00086">
    <property type="entry name" value="CYTOCHROME_P450"/>
    <property type="match status" value="1"/>
</dbReference>
<name>A0A5J5AE19_9ASTE</name>
<dbReference type="Gene3D" id="1.10.630.10">
    <property type="entry name" value="Cytochrome P450"/>
    <property type="match status" value="1"/>
</dbReference>
<keyword evidence="4 6" id="KW-0408">Iron</keyword>
<dbReference type="PANTHER" id="PTHR47947">
    <property type="entry name" value="CYTOCHROME P450 82C3-RELATED"/>
    <property type="match status" value="1"/>
</dbReference>
<keyword evidence="2 6" id="KW-0479">Metal-binding</keyword>
<sequence>MDTLTCLYLPLFLALYVLTHRFLHKVQNLPPSPLPTLPLIGHFPLLKKPFHRTLTKLSDRYSPILLLRFGSRRVFLVASPSAAEECFTKNDIVFANGPRLLAEKYLGYNYTSINWAPYGDHWWNLHRISFLEILSSHRVQMFSSIWVDEVQTLIQQLFRTCTENQDRTMDLKSAFFELTFNATMRMIAGKRYYGKNVTEIDEAKWFQEIGAESTRLGAESNIGDFLPFMSRLGFKGTEKKLIALHDKRKRFMQDLIEGHRRMGADGTSPSTGVRKKTLIEILLSLHETEPELYSDETIRSLMLVLYLAGFETSAGTMKWAMSLLLNNLEVLKKAQTKIDNRVGHNCLINETDLAKLPFLHYIINETLRLYLVVPLLLPHESSEECTVGGFLIPGGTMLLVNLWAIQNDPKIWVDPTKFKPERFEGVEGARDGFKLMPFGSGKRGCPGEGLAMLQIRDK</sequence>
<dbReference type="Pfam" id="PF00067">
    <property type="entry name" value="p450"/>
    <property type="match status" value="1"/>
</dbReference>
<dbReference type="InterPro" id="IPR002401">
    <property type="entry name" value="Cyt_P450_E_grp-I"/>
</dbReference>
<evidence type="ECO:0000313" key="8">
    <source>
        <dbReference type="EMBL" id="KAA8528479.1"/>
    </source>
</evidence>
<accession>A0A5J5AE19</accession>
<organism evidence="8 9">
    <name type="scientific">Nyssa sinensis</name>
    <dbReference type="NCBI Taxonomy" id="561372"/>
    <lineage>
        <taxon>Eukaryota</taxon>
        <taxon>Viridiplantae</taxon>
        <taxon>Streptophyta</taxon>
        <taxon>Embryophyta</taxon>
        <taxon>Tracheophyta</taxon>
        <taxon>Spermatophyta</taxon>
        <taxon>Magnoliopsida</taxon>
        <taxon>eudicotyledons</taxon>
        <taxon>Gunneridae</taxon>
        <taxon>Pentapetalae</taxon>
        <taxon>asterids</taxon>
        <taxon>Cornales</taxon>
        <taxon>Nyssaceae</taxon>
        <taxon>Nyssa</taxon>
    </lineage>
</organism>
<dbReference type="AlphaFoldDB" id="A0A5J5AE19"/>
<dbReference type="InterPro" id="IPR050651">
    <property type="entry name" value="Plant_Cytochrome_P450_Monoox"/>
</dbReference>
<dbReference type="InterPro" id="IPR017972">
    <property type="entry name" value="Cyt_P450_CS"/>
</dbReference>
<evidence type="ECO:0000256" key="3">
    <source>
        <dbReference type="ARBA" id="ARBA00023002"/>
    </source>
</evidence>
<evidence type="ECO:0000313" key="9">
    <source>
        <dbReference type="Proteomes" id="UP000325577"/>
    </source>
</evidence>
<gene>
    <name evidence="8" type="ORF">F0562_035834</name>
</gene>
<evidence type="ECO:0000256" key="1">
    <source>
        <dbReference type="ARBA" id="ARBA00022617"/>
    </source>
</evidence>
<dbReference type="GO" id="GO:0004497">
    <property type="term" value="F:monooxygenase activity"/>
    <property type="evidence" value="ECO:0007669"/>
    <property type="project" value="UniProtKB-KW"/>
</dbReference>
<dbReference type="InterPro" id="IPR001128">
    <property type="entry name" value="Cyt_P450"/>
</dbReference>
<evidence type="ECO:0000256" key="2">
    <source>
        <dbReference type="ARBA" id="ARBA00022723"/>
    </source>
</evidence>